<dbReference type="EMBL" id="BNCP01000047">
    <property type="protein sequence ID" value="GIL88846.1"/>
    <property type="molecule type" value="Genomic_DNA"/>
</dbReference>
<evidence type="ECO:0000256" key="2">
    <source>
        <dbReference type="ARBA" id="ARBA00022771"/>
    </source>
</evidence>
<evidence type="ECO:0000256" key="4">
    <source>
        <dbReference type="PROSITE-ProRule" id="PRU00134"/>
    </source>
</evidence>
<dbReference type="OrthoDB" id="5945798at2759"/>
<keyword evidence="2 4" id="KW-0863">Zinc-finger</keyword>
<keyword evidence="1" id="KW-0479">Metal-binding</keyword>
<dbReference type="InterPro" id="IPR002893">
    <property type="entry name" value="Znf_MYND"/>
</dbReference>
<proteinExistence type="predicted"/>
<comment type="caution">
    <text evidence="6">The sequence shown here is derived from an EMBL/GenBank/DDBJ whole genome shotgun (WGS) entry which is preliminary data.</text>
</comment>
<evidence type="ECO:0000256" key="1">
    <source>
        <dbReference type="ARBA" id="ARBA00022723"/>
    </source>
</evidence>
<gene>
    <name evidence="6" type="ORF">Vretifemale_16776</name>
</gene>
<name>A0A8J4FVT6_9CHLO</name>
<feature type="non-terminal residue" evidence="6">
    <location>
        <position position="103"/>
    </location>
</feature>
<evidence type="ECO:0000313" key="7">
    <source>
        <dbReference type="Proteomes" id="UP000747110"/>
    </source>
</evidence>
<organism evidence="6 7">
    <name type="scientific">Volvox reticuliferus</name>
    <dbReference type="NCBI Taxonomy" id="1737510"/>
    <lineage>
        <taxon>Eukaryota</taxon>
        <taxon>Viridiplantae</taxon>
        <taxon>Chlorophyta</taxon>
        <taxon>core chlorophytes</taxon>
        <taxon>Chlorophyceae</taxon>
        <taxon>CS clade</taxon>
        <taxon>Chlamydomonadales</taxon>
        <taxon>Volvocaceae</taxon>
        <taxon>Volvox</taxon>
    </lineage>
</organism>
<dbReference type="SUPFAM" id="SSF144232">
    <property type="entry name" value="HIT/MYND zinc finger-like"/>
    <property type="match status" value="1"/>
</dbReference>
<dbReference type="Pfam" id="PF01753">
    <property type="entry name" value="zf-MYND"/>
    <property type="match status" value="1"/>
</dbReference>
<dbReference type="Gene3D" id="6.10.140.2220">
    <property type="match status" value="1"/>
</dbReference>
<dbReference type="AlphaFoldDB" id="A0A8J4FVT6"/>
<dbReference type="GO" id="GO:0008270">
    <property type="term" value="F:zinc ion binding"/>
    <property type="evidence" value="ECO:0007669"/>
    <property type="project" value="UniProtKB-KW"/>
</dbReference>
<keyword evidence="3" id="KW-0862">Zinc</keyword>
<reference evidence="6" key="1">
    <citation type="journal article" date="2021" name="Proc. Natl. Acad. Sci. U.S.A.">
        <title>Three genomes in the algal genus Volvox reveal the fate of a haploid sex-determining region after a transition to homothallism.</title>
        <authorList>
            <person name="Yamamoto K."/>
            <person name="Hamaji T."/>
            <person name="Kawai-Toyooka H."/>
            <person name="Matsuzaki R."/>
            <person name="Takahashi F."/>
            <person name="Nishimura Y."/>
            <person name="Kawachi M."/>
            <person name="Noguchi H."/>
            <person name="Minakuchi Y."/>
            <person name="Umen J.G."/>
            <person name="Toyoda A."/>
            <person name="Nozaki H."/>
        </authorList>
    </citation>
    <scope>NUCLEOTIDE SEQUENCE</scope>
    <source>
        <strain evidence="6">NIES-3786</strain>
    </source>
</reference>
<evidence type="ECO:0000259" key="5">
    <source>
        <dbReference type="PROSITE" id="PS50865"/>
    </source>
</evidence>
<keyword evidence="7" id="KW-1185">Reference proteome</keyword>
<sequence>SGCAYAGCTSLAGANEVLQGRSLVCRCERVSYCSSTCQMLDWMGGHHQVCKMRPRKNESALPSRTATAVSSGGRVDRRRSCYERRSQFLWQEVPRHSTLNALT</sequence>
<dbReference type="PROSITE" id="PS01360">
    <property type="entry name" value="ZF_MYND_1"/>
    <property type="match status" value="1"/>
</dbReference>
<accession>A0A8J4FVT6</accession>
<evidence type="ECO:0000313" key="6">
    <source>
        <dbReference type="EMBL" id="GIL88846.1"/>
    </source>
</evidence>
<feature type="domain" description="MYND-type" evidence="5">
    <location>
        <begin position="3"/>
        <end position="50"/>
    </location>
</feature>
<dbReference type="Proteomes" id="UP000747110">
    <property type="component" value="Unassembled WGS sequence"/>
</dbReference>
<protein>
    <recommendedName>
        <fullName evidence="5">MYND-type domain-containing protein</fullName>
    </recommendedName>
</protein>
<dbReference type="PROSITE" id="PS50865">
    <property type="entry name" value="ZF_MYND_2"/>
    <property type="match status" value="1"/>
</dbReference>
<evidence type="ECO:0000256" key="3">
    <source>
        <dbReference type="ARBA" id="ARBA00022833"/>
    </source>
</evidence>